<dbReference type="PANTHER" id="PTHR12203:SF118">
    <property type="entry name" value="BETA-1,2-XYLOSYLTRANSFERASE 1"/>
    <property type="match status" value="1"/>
</dbReference>
<keyword evidence="4" id="KW-1185">Reference proteome</keyword>
<keyword evidence="1" id="KW-0812">Transmembrane</keyword>
<dbReference type="PANTHER" id="PTHR12203">
    <property type="entry name" value="KDEL LYS-ASP-GLU-LEU CONTAINING - RELATED"/>
    <property type="match status" value="1"/>
</dbReference>
<evidence type="ECO:0000313" key="4">
    <source>
        <dbReference type="Proteomes" id="UP000807342"/>
    </source>
</evidence>
<protein>
    <submittedName>
        <fullName evidence="3">Glycosyltransferase family 90 protein</fullName>
    </submittedName>
</protein>
<evidence type="ECO:0000256" key="1">
    <source>
        <dbReference type="SAM" id="Phobius"/>
    </source>
</evidence>
<dbReference type="Proteomes" id="UP000807342">
    <property type="component" value="Unassembled WGS sequence"/>
</dbReference>
<name>A0A9P5XH32_9AGAR</name>
<keyword evidence="1" id="KW-0472">Membrane</keyword>
<dbReference type="SMART" id="SM00672">
    <property type="entry name" value="CAP10"/>
    <property type="match status" value="1"/>
</dbReference>
<evidence type="ECO:0000259" key="2">
    <source>
        <dbReference type="SMART" id="SM00672"/>
    </source>
</evidence>
<gene>
    <name evidence="3" type="ORF">P691DRAFT_725208</name>
</gene>
<dbReference type="OrthoDB" id="541052at2759"/>
<sequence>MQRAFDHKHIKPTLILLVALFGTSTIYYRQNLAWIDTASRQFVAFPDPQYPDDSVILEPDGITTGIPVVPHNYRSDGVLEVSSSASHPIHDLIAQAENKWHSKQNIASRNIQQAFYEYRRRYGRFPPKGFDKWWEYVEQHNVQLPDDYDQIWHDIEPFWGLDPADLQRVQSEQEGHSESYTIGKGVGEPIKIVNQSLSKPELMRASEGILSLLKPIEEHLPPFRAVMSPLDNPYAFFDYDVKQAALRAARSKKRLKMQDLPPTTVRGWLSACPEHRSHPAAPSKSGFTGRTFIHDHRKTMDPCFHPKILETHSQFLAFGDFPPTPDRPMIPQFSFCSSTLHYDIRIPSLLSWVQDIHPQEHNPEWDRRSDERLSWRGSNTGMWQTAENRWKESQRPRAVKFASDTEGEVKVLFPPTKRDDPVGEGRNVSRSKINPAFFDVAFAGSPLQCPEDYCKEIEYMFDWRKFQDARGAANFKYVLDVDGNAWSSRFQRLMVSNALVFKASIYPEWFLDRIQPWVHYVPVQVDLSDLHDTLAFFRGDLYGEGSHHELARKMVENSRQWAQKFWRKEDMTAYAFRLMLEYARVMSLDRESMSFSI</sequence>
<dbReference type="InterPro" id="IPR006598">
    <property type="entry name" value="CAP10"/>
</dbReference>
<dbReference type="Pfam" id="PF05686">
    <property type="entry name" value="Glyco_transf_90"/>
    <property type="match status" value="1"/>
</dbReference>
<accession>A0A9P5XH32</accession>
<comment type="caution">
    <text evidence="3">The sequence shown here is derived from an EMBL/GenBank/DDBJ whole genome shotgun (WGS) entry which is preliminary data.</text>
</comment>
<dbReference type="AlphaFoldDB" id="A0A9P5XH32"/>
<feature type="transmembrane region" description="Helical" evidence="1">
    <location>
        <begin position="12"/>
        <end position="28"/>
    </location>
</feature>
<keyword evidence="1" id="KW-1133">Transmembrane helix</keyword>
<evidence type="ECO:0000313" key="3">
    <source>
        <dbReference type="EMBL" id="KAF9450823.1"/>
    </source>
</evidence>
<feature type="domain" description="Glycosyl transferase CAP10" evidence="2">
    <location>
        <begin position="315"/>
        <end position="589"/>
    </location>
</feature>
<reference evidence="3" key="1">
    <citation type="submission" date="2020-11" db="EMBL/GenBank/DDBJ databases">
        <authorList>
            <consortium name="DOE Joint Genome Institute"/>
            <person name="Ahrendt S."/>
            <person name="Riley R."/>
            <person name="Andreopoulos W."/>
            <person name="Labutti K."/>
            <person name="Pangilinan J."/>
            <person name="Ruiz-Duenas F.J."/>
            <person name="Barrasa J.M."/>
            <person name="Sanchez-Garcia M."/>
            <person name="Camarero S."/>
            <person name="Miyauchi S."/>
            <person name="Serrano A."/>
            <person name="Linde D."/>
            <person name="Babiker R."/>
            <person name="Drula E."/>
            <person name="Ayuso-Fernandez I."/>
            <person name="Pacheco R."/>
            <person name="Padilla G."/>
            <person name="Ferreira P."/>
            <person name="Barriuso J."/>
            <person name="Kellner H."/>
            <person name="Castanera R."/>
            <person name="Alfaro M."/>
            <person name="Ramirez L."/>
            <person name="Pisabarro A.G."/>
            <person name="Kuo A."/>
            <person name="Tritt A."/>
            <person name="Lipzen A."/>
            <person name="He G."/>
            <person name="Yan M."/>
            <person name="Ng V."/>
            <person name="Cullen D."/>
            <person name="Martin F."/>
            <person name="Rosso M.-N."/>
            <person name="Henrissat B."/>
            <person name="Hibbett D."/>
            <person name="Martinez A.T."/>
            <person name="Grigoriev I.V."/>
        </authorList>
    </citation>
    <scope>NUCLEOTIDE SEQUENCE</scope>
    <source>
        <strain evidence="3">MF-IS2</strain>
    </source>
</reference>
<organism evidence="3 4">
    <name type="scientific">Macrolepiota fuliginosa MF-IS2</name>
    <dbReference type="NCBI Taxonomy" id="1400762"/>
    <lineage>
        <taxon>Eukaryota</taxon>
        <taxon>Fungi</taxon>
        <taxon>Dikarya</taxon>
        <taxon>Basidiomycota</taxon>
        <taxon>Agaricomycotina</taxon>
        <taxon>Agaricomycetes</taxon>
        <taxon>Agaricomycetidae</taxon>
        <taxon>Agaricales</taxon>
        <taxon>Agaricineae</taxon>
        <taxon>Agaricaceae</taxon>
        <taxon>Macrolepiota</taxon>
    </lineage>
</organism>
<dbReference type="InterPro" id="IPR051091">
    <property type="entry name" value="O-Glucosyltr/Glycosyltrsf_90"/>
</dbReference>
<dbReference type="EMBL" id="MU151096">
    <property type="protein sequence ID" value="KAF9450823.1"/>
    <property type="molecule type" value="Genomic_DNA"/>
</dbReference>
<proteinExistence type="predicted"/>